<dbReference type="EMBL" id="JBHLXJ010000005">
    <property type="protein sequence ID" value="MFC0349242.1"/>
    <property type="molecule type" value="Genomic_DNA"/>
</dbReference>
<comment type="caution">
    <text evidence="2">The sequence shown here is derived from an EMBL/GenBank/DDBJ whole genome shotgun (WGS) entry which is preliminary data.</text>
</comment>
<feature type="transmembrane region" description="Helical" evidence="1">
    <location>
        <begin position="208"/>
        <end position="226"/>
    </location>
</feature>
<accession>A0ABV6IC35</accession>
<reference evidence="2 3" key="1">
    <citation type="submission" date="2024-09" db="EMBL/GenBank/DDBJ databases">
        <authorList>
            <person name="Sun Q."/>
            <person name="Mori K."/>
        </authorList>
    </citation>
    <scope>NUCLEOTIDE SEQUENCE [LARGE SCALE GENOMIC DNA]</scope>
    <source>
        <strain evidence="2 3">CCM 8677</strain>
    </source>
</reference>
<dbReference type="Proteomes" id="UP001589844">
    <property type="component" value="Unassembled WGS sequence"/>
</dbReference>
<name>A0ABV6IC35_9BURK</name>
<evidence type="ECO:0008006" key="4">
    <source>
        <dbReference type="Google" id="ProtNLM"/>
    </source>
</evidence>
<gene>
    <name evidence="2" type="ORF">ACFFJH_05450</name>
</gene>
<proteinExistence type="predicted"/>
<organism evidence="2 3">
    <name type="scientific">Undibacterium danionis</name>
    <dbReference type="NCBI Taxonomy" id="1812100"/>
    <lineage>
        <taxon>Bacteria</taxon>
        <taxon>Pseudomonadati</taxon>
        <taxon>Pseudomonadota</taxon>
        <taxon>Betaproteobacteria</taxon>
        <taxon>Burkholderiales</taxon>
        <taxon>Oxalobacteraceae</taxon>
        <taxon>Undibacterium</taxon>
    </lineage>
</organism>
<evidence type="ECO:0000256" key="1">
    <source>
        <dbReference type="SAM" id="Phobius"/>
    </source>
</evidence>
<evidence type="ECO:0000313" key="3">
    <source>
        <dbReference type="Proteomes" id="UP001589844"/>
    </source>
</evidence>
<keyword evidence="1" id="KW-1133">Transmembrane helix</keyword>
<keyword evidence="3" id="KW-1185">Reference proteome</keyword>
<protein>
    <recommendedName>
        <fullName evidence="4">DUF805 domain-containing protein</fullName>
    </recommendedName>
</protein>
<sequence>MGRFLYFSLYFLFMLPTYLLPYLGSNSSVIHAALSGAANKLWILTTVHLASLLILVFVAYLRGRTNGKSALFALPLCAGLFDVIPILSLIPLVPTILHVIALVMGMQVSKTSVDESNDRRDMKKCPQCAEYIKREAIICRYCQCHQNAGVTRTNSAPDNAPDAVLSSIKKDQSITATSTSVNSKETRQFTSLNELRPSPTDEEKPKKYYFLIACVVVGLGTVGYYFNHHSAPVAMTRQVPSYTAPATIVPLWTTPEAVKASVKQAMTDIYGNYDTTRDCSLTSETQYNNRYCMEIFEATKRQTATGERIYVTLSSNAMNQDDEIADGHVSPGMVGLFVLENQSGKSTRIASSPQILHGTFGMPPSDMKLVKLGPSDYWGWQIASAECHQGACAGFNHLYAPYGKTIKNLASILTSYHYDDAHTDLDGTLVIDTTAMSEKVFPLSMRVVGKKDGIDVGAAQCLYAFNAKTWGYVEAKDCPLGDIGF</sequence>
<evidence type="ECO:0000313" key="2">
    <source>
        <dbReference type="EMBL" id="MFC0349242.1"/>
    </source>
</evidence>
<dbReference type="RefSeq" id="WP_390210681.1">
    <property type="nucleotide sequence ID" value="NZ_JBHLXJ010000005.1"/>
</dbReference>
<keyword evidence="1" id="KW-0812">Transmembrane</keyword>
<feature type="transmembrane region" description="Helical" evidence="1">
    <location>
        <begin position="42"/>
        <end position="61"/>
    </location>
</feature>
<keyword evidence="1" id="KW-0472">Membrane</keyword>